<reference evidence="2 3" key="1">
    <citation type="submission" date="2018-10" db="EMBL/GenBank/DDBJ databases">
        <title>Aeromicrobium sp. 9W16Y-2 whole genome shotgun sequence.</title>
        <authorList>
            <person name="Li F."/>
        </authorList>
    </citation>
    <scope>NUCLEOTIDE SEQUENCE [LARGE SCALE GENOMIC DNA]</scope>
    <source>
        <strain evidence="2 3">9W16Y-2</strain>
    </source>
</reference>
<proteinExistence type="predicted"/>
<dbReference type="InterPro" id="IPR018389">
    <property type="entry name" value="DctP_fam"/>
</dbReference>
<sequence length="346" mass="37154">MSVLSRIIPATVAAALLAGCTAGGSPDGDGDGPITLRYAFFAPAESFPSLQMERWKEEMEERTDGAVEIELFTGGTLLGSGDIYDGVSAGTVDIGLDSPAYDSSRFPVSSAIQVPIGITDATTASAVFLELLTELEPAEFDGYEIITAFTTEPSYIQSRSPVTTMADMRGLELRSSSATIPVLERLGASPIGMPMPDVAEALQTGIVSGYVSSREVLQDFGLAEHVTHVTDYPFGPSNSFVAVMDQERYDSLPDDVKDAIADLKTEMMEWAAEYHDGENIGSALEFAESQGVETVEVDAAERAQWDSVLDEVAADWVSRNDSADLDAQAVLDRMRELAAEHQQDEQ</sequence>
<accession>A0A3L8PPW0</accession>
<dbReference type="GO" id="GO:0055085">
    <property type="term" value="P:transmembrane transport"/>
    <property type="evidence" value="ECO:0007669"/>
    <property type="project" value="InterPro"/>
</dbReference>
<comment type="caution">
    <text evidence="2">The sequence shown here is derived from an EMBL/GenBank/DDBJ whole genome shotgun (WGS) entry which is preliminary data.</text>
</comment>
<evidence type="ECO:0000256" key="1">
    <source>
        <dbReference type="ARBA" id="ARBA00022729"/>
    </source>
</evidence>
<dbReference type="CDD" id="cd13665">
    <property type="entry name" value="PBP2_TRAP_Dctp3_4"/>
    <property type="match status" value="1"/>
</dbReference>
<dbReference type="PROSITE" id="PS51257">
    <property type="entry name" value="PROKAR_LIPOPROTEIN"/>
    <property type="match status" value="1"/>
</dbReference>
<evidence type="ECO:0000313" key="3">
    <source>
        <dbReference type="Proteomes" id="UP000282515"/>
    </source>
</evidence>
<dbReference type="PANTHER" id="PTHR33376:SF15">
    <property type="entry name" value="BLL6794 PROTEIN"/>
    <property type="match status" value="1"/>
</dbReference>
<name>A0A3L8PPW0_9ACTN</name>
<keyword evidence="1" id="KW-0732">Signal</keyword>
<dbReference type="Pfam" id="PF03480">
    <property type="entry name" value="DctP"/>
    <property type="match status" value="1"/>
</dbReference>
<dbReference type="Proteomes" id="UP000282515">
    <property type="component" value="Unassembled WGS sequence"/>
</dbReference>
<dbReference type="PANTHER" id="PTHR33376">
    <property type="match status" value="1"/>
</dbReference>
<dbReference type="NCBIfam" id="NF037995">
    <property type="entry name" value="TRAP_S1"/>
    <property type="match status" value="1"/>
</dbReference>
<dbReference type="EMBL" id="RDBF01000001">
    <property type="protein sequence ID" value="RLV57224.1"/>
    <property type="molecule type" value="Genomic_DNA"/>
</dbReference>
<dbReference type="AlphaFoldDB" id="A0A3L8PPW0"/>
<dbReference type="RefSeq" id="WP_121792633.1">
    <property type="nucleotide sequence ID" value="NZ_RDBF01000001.1"/>
</dbReference>
<evidence type="ECO:0000313" key="2">
    <source>
        <dbReference type="EMBL" id="RLV57224.1"/>
    </source>
</evidence>
<organism evidence="2 3">
    <name type="scientific">Aeromicrobium phragmitis</name>
    <dbReference type="NCBI Taxonomy" id="2478914"/>
    <lineage>
        <taxon>Bacteria</taxon>
        <taxon>Bacillati</taxon>
        <taxon>Actinomycetota</taxon>
        <taxon>Actinomycetes</taxon>
        <taxon>Propionibacteriales</taxon>
        <taxon>Nocardioidaceae</taxon>
        <taxon>Aeromicrobium</taxon>
    </lineage>
</organism>
<protein>
    <submittedName>
        <fullName evidence="2">C4-dicarboxylate ABC transporter substrate-binding protein</fullName>
    </submittedName>
</protein>
<dbReference type="Gene3D" id="3.40.190.170">
    <property type="entry name" value="Bacterial extracellular solute-binding protein, family 7"/>
    <property type="match status" value="1"/>
</dbReference>
<dbReference type="OrthoDB" id="9815946at2"/>
<keyword evidence="3" id="KW-1185">Reference proteome</keyword>
<gene>
    <name evidence="2" type="ORF">D9V41_00800</name>
</gene>
<dbReference type="InterPro" id="IPR038404">
    <property type="entry name" value="TRAP_DctP_sf"/>
</dbReference>